<dbReference type="Proteomes" id="UP001234297">
    <property type="component" value="Chromosome 5"/>
</dbReference>
<evidence type="ECO:0000313" key="2">
    <source>
        <dbReference type="Proteomes" id="UP001234297"/>
    </source>
</evidence>
<comment type="caution">
    <text evidence="1">The sequence shown here is derived from an EMBL/GenBank/DDBJ whole genome shotgun (WGS) entry which is preliminary data.</text>
</comment>
<keyword evidence="2" id="KW-1185">Reference proteome</keyword>
<organism evidence="1 2">
    <name type="scientific">Persea americana</name>
    <name type="common">Avocado</name>
    <dbReference type="NCBI Taxonomy" id="3435"/>
    <lineage>
        <taxon>Eukaryota</taxon>
        <taxon>Viridiplantae</taxon>
        <taxon>Streptophyta</taxon>
        <taxon>Embryophyta</taxon>
        <taxon>Tracheophyta</taxon>
        <taxon>Spermatophyta</taxon>
        <taxon>Magnoliopsida</taxon>
        <taxon>Magnoliidae</taxon>
        <taxon>Laurales</taxon>
        <taxon>Lauraceae</taxon>
        <taxon>Persea</taxon>
    </lineage>
</organism>
<protein>
    <submittedName>
        <fullName evidence="1">Uncharacterized protein</fullName>
    </submittedName>
</protein>
<reference evidence="1 2" key="1">
    <citation type="journal article" date="2022" name="Hortic Res">
        <title>A haplotype resolved chromosomal level avocado genome allows analysis of novel avocado genes.</title>
        <authorList>
            <person name="Nath O."/>
            <person name="Fletcher S.J."/>
            <person name="Hayward A."/>
            <person name="Shaw L.M."/>
            <person name="Masouleh A.K."/>
            <person name="Furtado A."/>
            <person name="Henry R.J."/>
            <person name="Mitter N."/>
        </authorList>
    </citation>
    <scope>NUCLEOTIDE SEQUENCE [LARGE SCALE GENOMIC DNA]</scope>
    <source>
        <strain evidence="2">cv. Hass</strain>
    </source>
</reference>
<evidence type="ECO:0000313" key="1">
    <source>
        <dbReference type="EMBL" id="KAJ8640497.1"/>
    </source>
</evidence>
<accession>A0ACC2M3Z9</accession>
<sequence>MVFCNSITHLPCQKALHLLLSAPTIVVLFFFIPSANSLNFNFSQFVPNAPNILYEGNAFSSGRVMELTKNQLDGSIDNSVGRAFYSQPVRLWDSQTRRLTNFTTHFSFIINALNKSSYGEGLAFFLAADGSYIPPGSGGGEMGLFSPNSTENQLVAVEFDSFKNEWDPSEDHIGIDVNSIVSKANVTWRSSIKNGAKANAWVEKP</sequence>
<dbReference type="EMBL" id="CM056813">
    <property type="protein sequence ID" value="KAJ8640497.1"/>
    <property type="molecule type" value="Genomic_DNA"/>
</dbReference>
<name>A0ACC2M3Z9_PERAE</name>
<gene>
    <name evidence="1" type="ORF">MRB53_017191</name>
</gene>
<proteinExistence type="predicted"/>